<evidence type="ECO:0000256" key="1">
    <source>
        <dbReference type="SAM" id="MobiDB-lite"/>
    </source>
</evidence>
<evidence type="ECO:0000313" key="4">
    <source>
        <dbReference type="Proteomes" id="UP000250043"/>
    </source>
</evidence>
<protein>
    <recommendedName>
        <fullName evidence="5">Transmembrane protein</fullName>
    </recommendedName>
</protein>
<dbReference type="EMBL" id="KV722534">
    <property type="protein sequence ID" value="OCH86307.1"/>
    <property type="molecule type" value="Genomic_DNA"/>
</dbReference>
<dbReference type="Proteomes" id="UP000250043">
    <property type="component" value="Unassembled WGS sequence"/>
</dbReference>
<evidence type="ECO:0008006" key="5">
    <source>
        <dbReference type="Google" id="ProtNLM"/>
    </source>
</evidence>
<proteinExistence type="predicted"/>
<accession>A0A8E2DGT3</accession>
<evidence type="ECO:0000256" key="2">
    <source>
        <dbReference type="SAM" id="Phobius"/>
    </source>
</evidence>
<dbReference type="OrthoDB" id="5346979at2759"/>
<reference evidence="3 4" key="1">
    <citation type="submission" date="2016-07" db="EMBL/GenBank/DDBJ databases">
        <title>Draft genome of the white-rot fungus Obba rivulosa 3A-2.</title>
        <authorList>
            <consortium name="DOE Joint Genome Institute"/>
            <person name="Miettinen O."/>
            <person name="Riley R."/>
            <person name="Acob R."/>
            <person name="Barry K."/>
            <person name="Cullen D."/>
            <person name="De Vries R."/>
            <person name="Hainaut M."/>
            <person name="Hatakka A."/>
            <person name="Henrissat B."/>
            <person name="Hilden K."/>
            <person name="Kuo R."/>
            <person name="Labutti K."/>
            <person name="Lipzen A."/>
            <person name="Makela M.R."/>
            <person name="Sandor L."/>
            <person name="Spatafora J.W."/>
            <person name="Grigoriev I.V."/>
            <person name="Hibbett D.S."/>
        </authorList>
    </citation>
    <scope>NUCLEOTIDE SEQUENCE [LARGE SCALE GENOMIC DNA]</scope>
    <source>
        <strain evidence="3 4">3A-2</strain>
    </source>
</reference>
<feature type="region of interest" description="Disordered" evidence="1">
    <location>
        <begin position="71"/>
        <end position="119"/>
    </location>
</feature>
<keyword evidence="2" id="KW-1133">Transmembrane helix</keyword>
<gene>
    <name evidence="3" type="ORF">OBBRIDRAFT_783457</name>
</gene>
<feature type="region of interest" description="Disordered" evidence="1">
    <location>
        <begin position="1"/>
        <end position="22"/>
    </location>
</feature>
<feature type="compositionally biased region" description="Polar residues" evidence="1">
    <location>
        <begin position="1"/>
        <end position="10"/>
    </location>
</feature>
<evidence type="ECO:0000313" key="3">
    <source>
        <dbReference type="EMBL" id="OCH86307.1"/>
    </source>
</evidence>
<organism evidence="3 4">
    <name type="scientific">Obba rivulosa</name>
    <dbReference type="NCBI Taxonomy" id="1052685"/>
    <lineage>
        <taxon>Eukaryota</taxon>
        <taxon>Fungi</taxon>
        <taxon>Dikarya</taxon>
        <taxon>Basidiomycota</taxon>
        <taxon>Agaricomycotina</taxon>
        <taxon>Agaricomycetes</taxon>
        <taxon>Polyporales</taxon>
        <taxon>Gelatoporiaceae</taxon>
        <taxon>Obba</taxon>
    </lineage>
</organism>
<feature type="compositionally biased region" description="Polar residues" evidence="1">
    <location>
        <begin position="194"/>
        <end position="204"/>
    </location>
</feature>
<dbReference type="AlphaFoldDB" id="A0A8E2DGT3"/>
<keyword evidence="4" id="KW-1185">Reference proteome</keyword>
<name>A0A8E2DGT3_9APHY</name>
<feature type="transmembrane region" description="Helical" evidence="2">
    <location>
        <begin position="42"/>
        <end position="62"/>
    </location>
</feature>
<feature type="compositionally biased region" description="Low complexity" evidence="1">
    <location>
        <begin position="88"/>
        <end position="119"/>
    </location>
</feature>
<feature type="region of interest" description="Disordered" evidence="1">
    <location>
        <begin position="183"/>
        <end position="210"/>
    </location>
</feature>
<keyword evidence="2" id="KW-0812">Transmembrane</keyword>
<keyword evidence="2" id="KW-0472">Membrane</keyword>
<sequence>MSNAPSTSHSNHARESPSEEIPTGLQALFGARSTDRKTLPPWLPISLLALTTAALVAPVILFRRYRASPFGRELASAPPPPRRLNAQATGTPAVPAAPSTPSFPPTSASSSTRSTSPPTDDFNGAVYCAKAFGVATLLVGTGAGAVILGVRTTLGVNTTQEFAERMRTIMVTKMPVLSSRIHRSPEVTDGPASVHSSTTPSAGSQPRVEAHGNTLQWSWPDAQQRLADAWDKGGFSGWADAAMRELEAEAHAERARRGHA</sequence>